<dbReference type="AlphaFoldDB" id="A0A165UDB0"/>
<feature type="region of interest" description="Disordered" evidence="1">
    <location>
        <begin position="229"/>
        <end position="260"/>
    </location>
</feature>
<feature type="region of interest" description="Disordered" evidence="1">
    <location>
        <begin position="1"/>
        <end position="102"/>
    </location>
</feature>
<accession>A0A165UDB0</accession>
<sequence length="307" mass="32888">MLNISEPTASGNRAVAEGGVMQEIGLLTPAPSQSKFTPKPHSRREDDASSSRKDKGKEKAQTGELDDTHSEDDAESVRTTRGSSRPAKRKKTGRSEDSMLLVSQTDIEVEEDTPTLETSFHLLDLADVAMLPSVPVDPAIPFAASAKRTSLYVPPGVAHLIEAMNHALVSERNARRRTEALYEVELGRRAHAELLVSVLAQKNALLEVETRAWANAAAGVLAEQFAALPQPGPSATSSGDAPAEASSTVDAPSTSEEPPRSADTFALLLMDPQRLGRAPDVFERAAAVQRFFQELIPMPAAQQPSPP</sequence>
<dbReference type="EMBL" id="KV429032">
    <property type="protein sequence ID" value="KZT74747.1"/>
    <property type="molecule type" value="Genomic_DNA"/>
</dbReference>
<name>A0A165UDB0_9APHY</name>
<keyword evidence="3" id="KW-1185">Reference proteome</keyword>
<dbReference type="Proteomes" id="UP000076727">
    <property type="component" value="Unassembled WGS sequence"/>
</dbReference>
<protein>
    <submittedName>
        <fullName evidence="2">Uncharacterized protein</fullName>
    </submittedName>
</protein>
<feature type="compositionally biased region" description="Polar residues" evidence="1">
    <location>
        <begin position="233"/>
        <end position="256"/>
    </location>
</feature>
<dbReference type="OrthoDB" id="2757827at2759"/>
<gene>
    <name evidence="2" type="ORF">DAEQUDRAFT_807075</name>
</gene>
<evidence type="ECO:0000313" key="3">
    <source>
        <dbReference type="Proteomes" id="UP000076727"/>
    </source>
</evidence>
<feature type="compositionally biased region" description="Basic and acidic residues" evidence="1">
    <location>
        <begin position="43"/>
        <end position="61"/>
    </location>
</feature>
<organism evidence="2 3">
    <name type="scientific">Daedalea quercina L-15889</name>
    <dbReference type="NCBI Taxonomy" id="1314783"/>
    <lineage>
        <taxon>Eukaryota</taxon>
        <taxon>Fungi</taxon>
        <taxon>Dikarya</taxon>
        <taxon>Basidiomycota</taxon>
        <taxon>Agaricomycotina</taxon>
        <taxon>Agaricomycetes</taxon>
        <taxon>Polyporales</taxon>
        <taxon>Fomitopsis</taxon>
    </lineage>
</organism>
<evidence type="ECO:0000313" key="2">
    <source>
        <dbReference type="EMBL" id="KZT74747.1"/>
    </source>
</evidence>
<evidence type="ECO:0000256" key="1">
    <source>
        <dbReference type="SAM" id="MobiDB-lite"/>
    </source>
</evidence>
<feature type="compositionally biased region" description="Polar residues" evidence="1">
    <location>
        <begin position="1"/>
        <end position="11"/>
    </location>
</feature>
<reference evidence="2 3" key="1">
    <citation type="journal article" date="2016" name="Mol. Biol. Evol.">
        <title>Comparative Genomics of Early-Diverging Mushroom-Forming Fungi Provides Insights into the Origins of Lignocellulose Decay Capabilities.</title>
        <authorList>
            <person name="Nagy L.G."/>
            <person name="Riley R."/>
            <person name="Tritt A."/>
            <person name="Adam C."/>
            <person name="Daum C."/>
            <person name="Floudas D."/>
            <person name="Sun H."/>
            <person name="Yadav J.S."/>
            <person name="Pangilinan J."/>
            <person name="Larsson K.H."/>
            <person name="Matsuura K."/>
            <person name="Barry K."/>
            <person name="Labutti K."/>
            <person name="Kuo R."/>
            <person name="Ohm R.A."/>
            <person name="Bhattacharya S.S."/>
            <person name="Shirouzu T."/>
            <person name="Yoshinaga Y."/>
            <person name="Martin F.M."/>
            <person name="Grigoriev I.V."/>
            <person name="Hibbett D.S."/>
        </authorList>
    </citation>
    <scope>NUCLEOTIDE SEQUENCE [LARGE SCALE GENOMIC DNA]</scope>
    <source>
        <strain evidence="2 3">L-15889</strain>
    </source>
</reference>
<proteinExistence type="predicted"/>